<dbReference type="InterPro" id="IPR013320">
    <property type="entry name" value="ConA-like_dom_sf"/>
</dbReference>
<organism evidence="8 9">
    <name type="scientific">Rhodanobacter lindaniclasticus</name>
    <dbReference type="NCBI Taxonomy" id="75310"/>
    <lineage>
        <taxon>Bacteria</taxon>
        <taxon>Pseudomonadati</taxon>
        <taxon>Pseudomonadota</taxon>
        <taxon>Gammaproteobacteria</taxon>
        <taxon>Lysobacterales</taxon>
        <taxon>Rhodanobacteraceae</taxon>
        <taxon>Rhodanobacter</taxon>
    </lineage>
</organism>
<proteinExistence type="inferred from homology"/>
<reference evidence="8 9" key="1">
    <citation type="submission" date="2017-02" db="EMBL/GenBank/DDBJ databases">
        <title>Whole genome sequencing of Rhodanobacter lindaniclasticus DSM 17932.</title>
        <authorList>
            <person name="Kumar S."/>
            <person name="Patil P."/>
            <person name="Patil P.B."/>
        </authorList>
    </citation>
    <scope>NUCLEOTIDE SEQUENCE [LARGE SCALE GENOMIC DNA]</scope>
    <source>
        <strain evidence="8 9">DSM 17932</strain>
    </source>
</reference>
<evidence type="ECO:0000259" key="7">
    <source>
        <dbReference type="Pfam" id="PF17851"/>
    </source>
</evidence>
<dbReference type="Pfam" id="PF17851">
    <property type="entry name" value="GH43_C2"/>
    <property type="match status" value="1"/>
</dbReference>
<feature type="site" description="Important for catalytic activity, responsible for pKa modulation of the active site Glu and correct orientation of both the proton donor and substrate" evidence="5">
    <location>
        <position position="160"/>
    </location>
</feature>
<dbReference type="EMBL" id="MWIO01000020">
    <property type="protein sequence ID" value="THD08001.1"/>
    <property type="molecule type" value="Genomic_DNA"/>
</dbReference>
<evidence type="ECO:0000313" key="8">
    <source>
        <dbReference type="EMBL" id="THD08001.1"/>
    </source>
</evidence>
<dbReference type="InterPro" id="IPR023296">
    <property type="entry name" value="Glyco_hydro_beta-prop_sf"/>
</dbReference>
<evidence type="ECO:0000256" key="1">
    <source>
        <dbReference type="ARBA" id="ARBA00009865"/>
    </source>
</evidence>
<feature type="active site" description="Proton acceptor" evidence="4">
    <location>
        <position position="53"/>
    </location>
</feature>
<evidence type="ECO:0000256" key="3">
    <source>
        <dbReference type="ARBA" id="ARBA00023295"/>
    </source>
</evidence>
<dbReference type="GO" id="GO:0004553">
    <property type="term" value="F:hydrolase activity, hydrolyzing O-glycosyl compounds"/>
    <property type="evidence" value="ECO:0007669"/>
    <property type="project" value="InterPro"/>
</dbReference>
<dbReference type="SUPFAM" id="SSF49899">
    <property type="entry name" value="Concanavalin A-like lectins/glucanases"/>
    <property type="match status" value="1"/>
</dbReference>
<comment type="similarity">
    <text evidence="1 6">Belongs to the glycosyl hydrolase 43 family.</text>
</comment>
<accession>A0A4V3UST8</accession>
<dbReference type="InterPro" id="IPR041542">
    <property type="entry name" value="GH43_C2"/>
</dbReference>
<comment type="caution">
    <text evidence="8">The sequence shown here is derived from an EMBL/GenBank/DDBJ whole genome shotgun (WGS) entry which is preliminary data.</text>
</comment>
<keyword evidence="9" id="KW-1185">Reference proteome</keyword>
<keyword evidence="2 6" id="KW-0378">Hydrolase</keyword>
<dbReference type="InterPro" id="IPR051795">
    <property type="entry name" value="Glycosyl_Hydrlase_43"/>
</dbReference>
<gene>
    <name evidence="8" type="ORF">B1991_07210</name>
</gene>
<evidence type="ECO:0000256" key="2">
    <source>
        <dbReference type="ARBA" id="ARBA00022801"/>
    </source>
</evidence>
<dbReference type="Pfam" id="PF04616">
    <property type="entry name" value="Glyco_hydro_43"/>
    <property type="match status" value="1"/>
</dbReference>
<evidence type="ECO:0000313" key="9">
    <source>
        <dbReference type="Proteomes" id="UP000306317"/>
    </source>
</evidence>
<evidence type="ECO:0000256" key="6">
    <source>
        <dbReference type="RuleBase" id="RU361187"/>
    </source>
</evidence>
<protein>
    <submittedName>
        <fullName evidence="8">Glycoside hydrolase 43 family protein</fullName>
    </submittedName>
</protein>
<evidence type="ECO:0000256" key="5">
    <source>
        <dbReference type="PIRSR" id="PIRSR606710-2"/>
    </source>
</evidence>
<feature type="domain" description="Beta-xylosidase C-terminal Concanavalin A-like" evidence="7">
    <location>
        <begin position="369"/>
        <end position="545"/>
    </location>
</feature>
<dbReference type="Gene3D" id="2.115.10.20">
    <property type="entry name" value="Glycosyl hydrolase domain, family 43"/>
    <property type="match status" value="1"/>
</dbReference>
<sequence>MLVAALVLQALPAQAQQPVRYDWFSYTGHDAGFAQPLPPDGYRNPVLAGFHPDPSVVRVGDRFYLVNSSFAYFPGIPVFESRDLVHWKQIGNAIDRPSQLHYDGLGVSRGVFAPDIAWHDGVFYVLNTFVDGGENFLVTASNPAGPWSDPAWLPGVDGIDPSLFFDHDGTAYLLYSGEPPGGSRYNGDRAIWMQHFDTATMKPTGPRRIVLHGPVEGIDHPIWYEGPHVYRRDGWYYLSCAEGGTSVQHSQIVLRSRSPWGPYRPNPHNPILTQRDLPAGRAAPIINAGHASLVEAPDGSWWSIFLASRAYDEVRFNTGRETFLLPVRWTDGWPSILPHGEVIPRVATGPAFMPRSTPQAPLSGNFTWRDDFSETTPGRAWMYLRTPTRPWVDLKTTPGWLAIQPLPEGLDSLHNPSFLARRQQHLSFDASTALRPPAQAGVDAGIAVFQGSTHWYFLGVRRVGEAWEVFLEKDGGKQPQVIARARVAPRGELKLQVSGDRGRYAFAYDADGKGWRWLQRGDDATILSTDVAGGFVGVVLGPYARVAKPAGNH</sequence>
<dbReference type="SUPFAM" id="SSF75005">
    <property type="entry name" value="Arabinanase/levansucrase/invertase"/>
    <property type="match status" value="1"/>
</dbReference>
<dbReference type="Proteomes" id="UP000306317">
    <property type="component" value="Unassembled WGS sequence"/>
</dbReference>
<dbReference type="PANTHER" id="PTHR42812:SF12">
    <property type="entry name" value="BETA-XYLOSIDASE-RELATED"/>
    <property type="match status" value="1"/>
</dbReference>
<name>A0A4V3UST8_9GAMM</name>
<evidence type="ECO:0000256" key="4">
    <source>
        <dbReference type="PIRSR" id="PIRSR606710-1"/>
    </source>
</evidence>
<dbReference type="GO" id="GO:0005975">
    <property type="term" value="P:carbohydrate metabolic process"/>
    <property type="evidence" value="ECO:0007669"/>
    <property type="project" value="InterPro"/>
</dbReference>
<dbReference type="PANTHER" id="PTHR42812">
    <property type="entry name" value="BETA-XYLOSIDASE"/>
    <property type="match status" value="1"/>
</dbReference>
<keyword evidence="3 6" id="KW-0326">Glycosidase</keyword>
<dbReference type="AlphaFoldDB" id="A0A4V3UST8"/>
<dbReference type="CDD" id="cd18617">
    <property type="entry name" value="GH43_XynB-like"/>
    <property type="match status" value="1"/>
</dbReference>
<dbReference type="InterPro" id="IPR006710">
    <property type="entry name" value="Glyco_hydro_43"/>
</dbReference>
<feature type="active site" description="Proton donor" evidence="4">
    <location>
        <position position="225"/>
    </location>
</feature>
<dbReference type="Gene3D" id="2.60.120.200">
    <property type="match status" value="1"/>
</dbReference>